<evidence type="ECO:0000313" key="3">
    <source>
        <dbReference type="Proteomes" id="UP000283530"/>
    </source>
</evidence>
<dbReference type="Proteomes" id="UP000283530">
    <property type="component" value="Unassembled WGS sequence"/>
</dbReference>
<reference evidence="2 3" key="1">
    <citation type="journal article" date="2019" name="Nat. Plants">
        <title>Stout camphor tree genome fills gaps in understanding of flowering plant genome evolution.</title>
        <authorList>
            <person name="Chaw S.M."/>
            <person name="Liu Y.C."/>
            <person name="Wu Y.W."/>
            <person name="Wang H.Y."/>
            <person name="Lin C.I."/>
            <person name="Wu C.S."/>
            <person name="Ke H.M."/>
            <person name="Chang L.Y."/>
            <person name="Hsu C.Y."/>
            <person name="Yang H.T."/>
            <person name="Sudianto E."/>
            <person name="Hsu M.H."/>
            <person name="Wu K.P."/>
            <person name="Wang L.N."/>
            <person name="Leebens-Mack J.H."/>
            <person name="Tsai I.J."/>
        </authorList>
    </citation>
    <scope>NUCLEOTIDE SEQUENCE [LARGE SCALE GENOMIC DNA]</scope>
    <source>
        <strain evidence="3">cv. Chaw 1501</strain>
        <tissue evidence="2">Young leaves</tissue>
    </source>
</reference>
<dbReference type="PANTHER" id="PTHR46033:SF8">
    <property type="entry name" value="PROTEIN MAINTENANCE OF MERISTEMS-LIKE"/>
    <property type="match status" value="1"/>
</dbReference>
<dbReference type="PANTHER" id="PTHR46033">
    <property type="entry name" value="PROTEIN MAIN-LIKE 2"/>
    <property type="match status" value="1"/>
</dbReference>
<protein>
    <submittedName>
        <fullName evidence="2">Serine/threonine-protein phosphatase 7 long form</fullName>
    </submittedName>
</protein>
<evidence type="ECO:0000259" key="1">
    <source>
        <dbReference type="Pfam" id="PF10536"/>
    </source>
</evidence>
<dbReference type="InterPro" id="IPR044824">
    <property type="entry name" value="MAIN-like"/>
</dbReference>
<feature type="domain" description="Aminotransferase-like plant mobile" evidence="1">
    <location>
        <begin position="42"/>
        <end position="289"/>
    </location>
</feature>
<dbReference type="Pfam" id="PF10536">
    <property type="entry name" value="PMD"/>
    <property type="match status" value="1"/>
</dbReference>
<keyword evidence="3" id="KW-1185">Reference proteome</keyword>
<dbReference type="OrthoDB" id="1846117at2759"/>
<evidence type="ECO:0000313" key="2">
    <source>
        <dbReference type="EMBL" id="RWR86348.1"/>
    </source>
</evidence>
<name>A0A443P6F7_9MAGN</name>
<dbReference type="InterPro" id="IPR019557">
    <property type="entry name" value="AminoTfrase-like_pln_mobile"/>
</dbReference>
<organism evidence="2 3">
    <name type="scientific">Cinnamomum micranthum f. kanehirae</name>
    <dbReference type="NCBI Taxonomy" id="337451"/>
    <lineage>
        <taxon>Eukaryota</taxon>
        <taxon>Viridiplantae</taxon>
        <taxon>Streptophyta</taxon>
        <taxon>Embryophyta</taxon>
        <taxon>Tracheophyta</taxon>
        <taxon>Spermatophyta</taxon>
        <taxon>Magnoliopsida</taxon>
        <taxon>Magnoliidae</taxon>
        <taxon>Laurales</taxon>
        <taxon>Lauraceae</taxon>
        <taxon>Cinnamomum</taxon>
    </lineage>
</organism>
<comment type="caution">
    <text evidence="2">The sequence shown here is derived from an EMBL/GenBank/DDBJ whole genome shotgun (WGS) entry which is preliminary data.</text>
</comment>
<sequence>MSDRGALKCLSHGQKVPYWQLNEFDRFKALVSRFRLAPLVTTSYRSINKIIVSGFVESWQPETNTFHMPFGEMTITLDDVASILGIPVMGRTVSFNERMTYEEAQALLVDALEVESTEAHEEHMKSWCKYGANLLDWSGYGKGFVSDDDGDEMVDCAIRAYLLYLFGCTLFTYKSGTRVPIIFLTVMVDLEVVHSYAWGTAALSYLYRQLGLATRHEVKQIAGYLTLLEAWVCEHFECLTPTPNIYYQSDQPRVHRWVPRSESVLLQGLRGKLDSMSTDLLTWDPYRDVRQYHPFNEVAYYCG</sequence>
<proteinExistence type="predicted"/>
<gene>
    <name evidence="2" type="ORF">CKAN_01524100</name>
</gene>
<dbReference type="AlphaFoldDB" id="A0A443P6F7"/>
<accession>A0A443P6F7</accession>
<dbReference type="GO" id="GO:0010073">
    <property type="term" value="P:meristem maintenance"/>
    <property type="evidence" value="ECO:0007669"/>
    <property type="project" value="InterPro"/>
</dbReference>
<dbReference type="EMBL" id="QPKB01000006">
    <property type="protein sequence ID" value="RWR86348.1"/>
    <property type="molecule type" value="Genomic_DNA"/>
</dbReference>